<dbReference type="InterPro" id="IPR018669">
    <property type="entry name" value="Toxin_HigB"/>
</dbReference>
<evidence type="ECO:0000313" key="1">
    <source>
        <dbReference type="EMBL" id="UTW12908.1"/>
    </source>
</evidence>
<dbReference type="RefSeq" id="WP_255855050.1">
    <property type="nucleotide sequence ID" value="NZ_CP073347.1"/>
</dbReference>
<organism evidence="1 2">
    <name type="scientific">Marinobacterium rhizophilum</name>
    <dbReference type="NCBI Taxonomy" id="420402"/>
    <lineage>
        <taxon>Bacteria</taxon>
        <taxon>Pseudomonadati</taxon>
        <taxon>Pseudomonadota</taxon>
        <taxon>Gammaproteobacteria</taxon>
        <taxon>Oceanospirillales</taxon>
        <taxon>Oceanospirillaceae</taxon>
        <taxon>Marinobacterium</taxon>
    </lineage>
</organism>
<gene>
    <name evidence="1" type="ORF">KDW95_04330</name>
</gene>
<dbReference type="Pfam" id="PF09907">
    <property type="entry name" value="HigB_toxin"/>
    <property type="match status" value="1"/>
</dbReference>
<keyword evidence="2" id="KW-1185">Reference proteome</keyword>
<accession>A0ABY5HKT1</accession>
<sequence length="100" mass="11708">MRIIALSTLKSFWEDNPVYGDATESILAWYRHTLKADWSSPAEVKQDFRNASILKDGRVVFNIAGNKYRLVVWINYAYRVVYIRFVGTRAQYDQIDVETI</sequence>
<protein>
    <submittedName>
        <fullName evidence="1">Type II toxin-antitoxin system HigB family toxin</fullName>
    </submittedName>
</protein>
<name>A0ABY5HKT1_9GAMM</name>
<proteinExistence type="predicted"/>
<dbReference type="Proteomes" id="UP001058461">
    <property type="component" value="Chromosome"/>
</dbReference>
<reference evidence="1" key="1">
    <citation type="submission" date="2021-04" db="EMBL/GenBank/DDBJ databases">
        <title>Oceanospirillales bacteria with DddD are important DMSP degraders in coastal seawater.</title>
        <authorList>
            <person name="Liu J."/>
        </authorList>
    </citation>
    <scope>NUCLEOTIDE SEQUENCE</scope>
    <source>
        <strain evidence="1">D13-1</strain>
    </source>
</reference>
<evidence type="ECO:0000313" key="2">
    <source>
        <dbReference type="Proteomes" id="UP001058461"/>
    </source>
</evidence>
<dbReference type="EMBL" id="CP073347">
    <property type="protein sequence ID" value="UTW12908.1"/>
    <property type="molecule type" value="Genomic_DNA"/>
</dbReference>